<dbReference type="EMBL" id="MWQN01000001">
    <property type="protein sequence ID" value="OPC84656.1"/>
    <property type="molecule type" value="Genomic_DNA"/>
</dbReference>
<dbReference type="Proteomes" id="UP000190037">
    <property type="component" value="Unassembled WGS sequence"/>
</dbReference>
<protein>
    <submittedName>
        <fullName evidence="1">Uncharacterized protein</fullName>
    </submittedName>
</protein>
<organism evidence="1 2">
    <name type="scientific">Embleya scabrispora</name>
    <dbReference type="NCBI Taxonomy" id="159449"/>
    <lineage>
        <taxon>Bacteria</taxon>
        <taxon>Bacillati</taxon>
        <taxon>Actinomycetota</taxon>
        <taxon>Actinomycetes</taxon>
        <taxon>Kitasatosporales</taxon>
        <taxon>Streptomycetaceae</taxon>
        <taxon>Embleya</taxon>
    </lineage>
</organism>
<gene>
    <name evidence="1" type="ORF">B4N89_30390</name>
</gene>
<keyword evidence="2" id="KW-1185">Reference proteome</keyword>
<proteinExistence type="predicted"/>
<comment type="caution">
    <text evidence="1">The sequence shown here is derived from an EMBL/GenBank/DDBJ whole genome shotgun (WGS) entry which is preliminary data.</text>
</comment>
<reference evidence="1 2" key="1">
    <citation type="submission" date="2017-03" db="EMBL/GenBank/DDBJ databases">
        <title>Draft genome sequence of Streptomyces scabrisporus NF3, endophyte isolated from Amphipterygium adstringens.</title>
        <authorList>
            <person name="Vazquez M."/>
            <person name="Ceapa C.D."/>
            <person name="Rodriguez Luna D."/>
            <person name="Sanchez Esquivel S."/>
        </authorList>
    </citation>
    <scope>NUCLEOTIDE SEQUENCE [LARGE SCALE GENOMIC DNA]</scope>
    <source>
        <strain evidence="1 2">NF3</strain>
    </source>
</reference>
<evidence type="ECO:0000313" key="1">
    <source>
        <dbReference type="EMBL" id="OPC84656.1"/>
    </source>
</evidence>
<name>A0A1T3P6F1_9ACTN</name>
<dbReference type="RefSeq" id="WP_078978953.1">
    <property type="nucleotide sequence ID" value="NZ_MWQN01000001.1"/>
</dbReference>
<evidence type="ECO:0000313" key="2">
    <source>
        <dbReference type="Proteomes" id="UP000190037"/>
    </source>
</evidence>
<accession>A0A1T3P6F1</accession>
<dbReference type="STRING" id="159449.B4N89_30390"/>
<sequence length="330" mass="34574">MKSPNPIPAERELPHSAARRAELLALLPLADTQVSEPPTARRRIPDRLVPPRRVLLPLAAAATVAGLVTGVLLGVSDDDRATRIPGPAGPPSAVPSATVPTPPVVDRTLPPGQVPVPAEVAVPDAEAGRFVAACAASRLDPATASGYRPYFTVRSPRAADPGHVYAVAVDPSGRHALQCSGSASPTAQWVQSDFELLTGTVQVDNSGGTKSGSAWTDYAAGRYNAPVARVTMDRGTGERSAIMSGGVWYAAETVGYTREAAEAFQAGRFPRIRGYDAAGKLIWDSARDIPEPGSAECVRTPDGRVLDYKGHAEPDPATCRPALPWTAGNR</sequence>
<dbReference type="AlphaFoldDB" id="A0A1T3P6F1"/>
<dbReference type="OrthoDB" id="4328110at2"/>